<dbReference type="PANTHER" id="PTHR43581:SF2">
    <property type="entry name" value="EXCINUCLEASE ATPASE SUBUNIT"/>
    <property type="match status" value="1"/>
</dbReference>
<dbReference type="RefSeq" id="WP_091276451.1">
    <property type="nucleotide sequence ID" value="NZ_FNDK01000033.1"/>
</dbReference>
<dbReference type="Pfam" id="PF20469">
    <property type="entry name" value="OLD-like_TOPRIM"/>
    <property type="match status" value="1"/>
</dbReference>
<reference evidence="3 4" key="1">
    <citation type="submission" date="2016-10" db="EMBL/GenBank/DDBJ databases">
        <authorList>
            <person name="de Groot N.N."/>
        </authorList>
    </citation>
    <scope>NUCLEOTIDE SEQUENCE [LARGE SCALE GENOMIC DNA]</scope>
    <source>
        <strain evidence="3 4">DSM 21632</strain>
    </source>
</reference>
<dbReference type="InterPro" id="IPR027417">
    <property type="entry name" value="P-loop_NTPase"/>
</dbReference>
<evidence type="ECO:0000259" key="2">
    <source>
        <dbReference type="Pfam" id="PF20469"/>
    </source>
</evidence>
<dbReference type="Gene3D" id="3.40.50.300">
    <property type="entry name" value="P-loop containing nucleotide triphosphate hydrolases"/>
    <property type="match status" value="1"/>
</dbReference>
<dbReference type="InterPro" id="IPR034139">
    <property type="entry name" value="TOPRIM_OLD"/>
</dbReference>
<dbReference type="PANTHER" id="PTHR43581">
    <property type="entry name" value="ATP/GTP PHOSPHATASE"/>
    <property type="match status" value="1"/>
</dbReference>
<dbReference type="EMBL" id="FNDK01000033">
    <property type="protein sequence ID" value="SDI30312.1"/>
    <property type="molecule type" value="Genomic_DNA"/>
</dbReference>
<dbReference type="InterPro" id="IPR041685">
    <property type="entry name" value="AAA_GajA/Old/RecF-like"/>
</dbReference>
<name>A0A1G8JGN5_9BACI</name>
<dbReference type="AlphaFoldDB" id="A0A1G8JGN5"/>
<protein>
    <submittedName>
        <fullName evidence="3">AAA ATPase domain-containing protein</fullName>
    </submittedName>
</protein>
<sequence length="765" mass="87277">MQIRYVDIQNFKKLKACRIEFSNEKTIFVGANNSGKTSAMDALKKFLYQGNRKNFSTTDFTLSNWVDINRIGEQWEKASENTKELSLTINDWEEFLPSLDVWLKVEEDEIHHITHILPSLDWYGGNVGVRIRFEPKDLANLYKDYIAARKSVQEVTYLRETQKSEKSSNFELSPKDMRGFLEENLLKYFVIRSYTLDPQKLDTETTQPQTLGSEIEPFTGNPLNGLIRIDYISAQRGFADPDYKSSSDSEEGKLSSHGAQSLSLQLRAYYNNHLNPEKLPDASDIGALEAIHKAQREFDEKLKTDFRESIQELESLGYPGFSSPKITLSTQVKPMNSLDHKSAVQYDLIDNKSGDNSVPMKLPESHNGLGYQNLISMVFKLMSFRDDWMQVGKVSKQTTINQDNYIIPPLHLVFIEEPEAHLHAQVQQVFIRKAYDVLRSHDTLGSSSKFKTQMVVSTHSSHIAHETDFSSLRYFRRNIRPSSPVPTSSVVNLSNVFGDQTETKRFVTRYIKSVHCELLFADAVILVEGPAERMLLPQFIESDFSNLFSSYISILEIGGSHAHRLKALIEALGIHCLIITDLDCIEPRSGKAVFPEKNKNYITDNYTLKNWLPKIEKIDSLLDLDSPKKCIDDKNQSIRVAYQTPIKGVGEAKALATTFEDALAFENLDLFQGLEGNGLIKKFAEAIEYVGLDSISKPELLSEQFFNSLRGNPKKAEFALDLIYSKQFLDIKTPTYIYEGLQWLEQKVSNRTENTMQYKDREVLA</sequence>
<evidence type="ECO:0000259" key="1">
    <source>
        <dbReference type="Pfam" id="PF13175"/>
    </source>
</evidence>
<gene>
    <name evidence="3" type="ORF">SAMN05192534_1332</name>
</gene>
<dbReference type="InterPro" id="IPR051396">
    <property type="entry name" value="Bact_Antivir_Def_Nuclease"/>
</dbReference>
<dbReference type="SUPFAM" id="SSF52540">
    <property type="entry name" value="P-loop containing nucleoside triphosphate hydrolases"/>
    <property type="match status" value="1"/>
</dbReference>
<organism evidence="3 4">
    <name type="scientific">Alteribacillus persepolensis</name>
    <dbReference type="NCBI Taxonomy" id="568899"/>
    <lineage>
        <taxon>Bacteria</taxon>
        <taxon>Bacillati</taxon>
        <taxon>Bacillota</taxon>
        <taxon>Bacilli</taxon>
        <taxon>Bacillales</taxon>
        <taxon>Bacillaceae</taxon>
        <taxon>Alteribacillus</taxon>
    </lineage>
</organism>
<evidence type="ECO:0000313" key="4">
    <source>
        <dbReference type="Proteomes" id="UP000199163"/>
    </source>
</evidence>
<feature type="domain" description="Endonuclease GajA/Old nuclease/RecF-like AAA" evidence="1">
    <location>
        <begin position="1"/>
        <end position="464"/>
    </location>
</feature>
<dbReference type="OrthoDB" id="308933at2"/>
<dbReference type="Proteomes" id="UP000199163">
    <property type="component" value="Unassembled WGS sequence"/>
</dbReference>
<accession>A0A1G8JGN5</accession>
<dbReference type="Pfam" id="PF13175">
    <property type="entry name" value="AAA_15"/>
    <property type="match status" value="1"/>
</dbReference>
<keyword evidence="4" id="KW-1185">Reference proteome</keyword>
<feature type="domain" description="OLD protein-like TOPRIM" evidence="2">
    <location>
        <begin position="519"/>
        <end position="583"/>
    </location>
</feature>
<dbReference type="STRING" id="568899.SAMN05192534_1332"/>
<dbReference type="CDD" id="cd01026">
    <property type="entry name" value="TOPRIM_OLD"/>
    <property type="match status" value="1"/>
</dbReference>
<proteinExistence type="predicted"/>
<evidence type="ECO:0000313" key="3">
    <source>
        <dbReference type="EMBL" id="SDI30312.1"/>
    </source>
</evidence>